<dbReference type="Proteomes" id="UP001517376">
    <property type="component" value="Unassembled WGS sequence"/>
</dbReference>
<gene>
    <name evidence="2" type="ORF">GU920_00235</name>
</gene>
<proteinExistence type="predicted"/>
<evidence type="ECO:0000313" key="3">
    <source>
        <dbReference type="Proteomes" id="UP001517376"/>
    </source>
</evidence>
<name>A0ABW9Y0D6_9RHOB</name>
<dbReference type="RefSeq" id="WP_161764795.1">
    <property type="nucleotide sequence ID" value="NZ_JAAATW010000001.1"/>
</dbReference>
<feature type="transmembrane region" description="Helical" evidence="1">
    <location>
        <begin position="57"/>
        <end position="85"/>
    </location>
</feature>
<keyword evidence="3" id="KW-1185">Reference proteome</keyword>
<sequence length="98" mass="10455">MSNIIRTETRKRGLFGWIFLIIFWAFNALMALAFFAGMNGAAESTATLTTDAERAGAAIGTVIGAGMIVSIWAFGAIILGIFVLLTRGKKIIVETTAN</sequence>
<reference evidence="3" key="1">
    <citation type="submission" date="2020-01" db="EMBL/GenBank/DDBJ databases">
        <title>Sphingomonas sp. strain CSW-10.</title>
        <authorList>
            <person name="Chen W.-M."/>
        </authorList>
    </citation>
    <scope>NUCLEOTIDE SEQUENCE [LARGE SCALE GENOMIC DNA]</scope>
    <source>
        <strain evidence="3">CCP-1</strain>
    </source>
</reference>
<evidence type="ECO:0000256" key="1">
    <source>
        <dbReference type="SAM" id="Phobius"/>
    </source>
</evidence>
<accession>A0ABW9Y0D6</accession>
<organism evidence="2 3">
    <name type="scientific">Paragemmobacter ruber</name>
    <dbReference type="NCBI Taxonomy" id="1985673"/>
    <lineage>
        <taxon>Bacteria</taxon>
        <taxon>Pseudomonadati</taxon>
        <taxon>Pseudomonadota</taxon>
        <taxon>Alphaproteobacteria</taxon>
        <taxon>Rhodobacterales</taxon>
        <taxon>Paracoccaceae</taxon>
        <taxon>Paragemmobacter</taxon>
    </lineage>
</organism>
<keyword evidence="1" id="KW-0472">Membrane</keyword>
<evidence type="ECO:0000313" key="2">
    <source>
        <dbReference type="EMBL" id="NBE05955.1"/>
    </source>
</evidence>
<protein>
    <submittedName>
        <fullName evidence="2">Uncharacterized protein</fullName>
    </submittedName>
</protein>
<comment type="caution">
    <text evidence="2">The sequence shown here is derived from an EMBL/GenBank/DDBJ whole genome shotgun (WGS) entry which is preliminary data.</text>
</comment>
<feature type="transmembrane region" description="Helical" evidence="1">
    <location>
        <begin position="14"/>
        <end position="37"/>
    </location>
</feature>
<keyword evidence="1" id="KW-1133">Transmembrane helix</keyword>
<dbReference type="EMBL" id="JAAATW010000001">
    <property type="protein sequence ID" value="NBE05955.1"/>
    <property type="molecule type" value="Genomic_DNA"/>
</dbReference>
<keyword evidence="1" id="KW-0812">Transmembrane</keyword>